<evidence type="ECO:0000256" key="1">
    <source>
        <dbReference type="SAM" id="MobiDB-lite"/>
    </source>
</evidence>
<reference evidence="2" key="1">
    <citation type="submission" date="2022-09" db="EMBL/GenBank/DDBJ databases">
        <title>Fusarium specimens isolated from Avocado Roots.</title>
        <authorList>
            <person name="Stajich J."/>
            <person name="Roper C."/>
            <person name="Heimlech-Rivalta G."/>
        </authorList>
    </citation>
    <scope>NUCLEOTIDE SEQUENCE</scope>
    <source>
        <strain evidence="2">CF00095</strain>
    </source>
</reference>
<evidence type="ECO:0000313" key="2">
    <source>
        <dbReference type="EMBL" id="KAJ4109683.1"/>
    </source>
</evidence>
<proteinExistence type="predicted"/>
<protein>
    <recommendedName>
        <fullName evidence="4">Transcription factor</fullName>
    </recommendedName>
</protein>
<keyword evidence="3" id="KW-1185">Reference proteome</keyword>
<evidence type="ECO:0000313" key="3">
    <source>
        <dbReference type="Proteomes" id="UP001152024"/>
    </source>
</evidence>
<dbReference type="Proteomes" id="UP001152024">
    <property type="component" value="Unassembled WGS sequence"/>
</dbReference>
<feature type="compositionally biased region" description="Acidic residues" evidence="1">
    <location>
        <begin position="173"/>
        <end position="187"/>
    </location>
</feature>
<organism evidence="2 3">
    <name type="scientific">Fusarium equiseti</name>
    <name type="common">Fusarium scirpi</name>
    <dbReference type="NCBI Taxonomy" id="61235"/>
    <lineage>
        <taxon>Eukaryota</taxon>
        <taxon>Fungi</taxon>
        <taxon>Dikarya</taxon>
        <taxon>Ascomycota</taxon>
        <taxon>Pezizomycotina</taxon>
        <taxon>Sordariomycetes</taxon>
        <taxon>Hypocreomycetidae</taxon>
        <taxon>Hypocreales</taxon>
        <taxon>Nectriaceae</taxon>
        <taxon>Fusarium</taxon>
        <taxon>Fusarium incarnatum-equiseti species complex</taxon>
    </lineage>
</organism>
<feature type="region of interest" description="Disordered" evidence="1">
    <location>
        <begin position="113"/>
        <end position="187"/>
    </location>
</feature>
<dbReference type="EMBL" id="JAOQBH010000037">
    <property type="protein sequence ID" value="KAJ4109683.1"/>
    <property type="molecule type" value="Genomic_DNA"/>
</dbReference>
<accession>A0ABQ8QVM7</accession>
<feature type="compositionally biased region" description="Polar residues" evidence="1">
    <location>
        <begin position="119"/>
        <end position="136"/>
    </location>
</feature>
<sequence length="495" mass="55581">MMSQISARNMEPSQAYGQRCEPSCRPCYSCASKVSFCTSSSPDWYSADYTWVIQTPTLPRQEYDPVGCHPVPCGPLRRQARRTISTPNIKLESRATQCTSLVVENQRQSIISTKDRSRTSLAKNFTRPSTEHNNTSDFDDCPALDSSSEPEPLKSRWSQSSCQTFGSSHYHDDDSDTATEGSDEEEDDNTCYFDACQVASDIMLLSPTHVNITRTNQFDSAQQYARENFKSSSRLPQGIFPEVLDPARKILERISTNNAIFIPAGDPDTPPKGFFRRRRKLNPQVSSEAIATLKKRGTTVTAGLQVSFGIAIQEYQRERTGKADDLWASCANIDARRFFPEEFSAELKKVACYYTLLPLYVPISAKMFDKTAIELSDYYRKALNHPDAERALCVPAAMPLYMQMVAEGAAFLRTALLTSLGIVEAFMGRRFGSWEIEDFWLATTVMPPSVQIFIWTWRDGIVFGSSWNEAMFGADVIEGLLGRAEEILLKALQLT</sequence>
<gene>
    <name evidence="2" type="ORF">NW768_012119</name>
</gene>
<dbReference type="SUPFAM" id="SSF52777">
    <property type="entry name" value="CoA-dependent acyltransferases"/>
    <property type="match status" value="1"/>
</dbReference>
<dbReference type="Gene3D" id="3.30.559.30">
    <property type="entry name" value="Nonribosomal peptide synthetase, condensation domain"/>
    <property type="match status" value="1"/>
</dbReference>
<evidence type="ECO:0008006" key="4">
    <source>
        <dbReference type="Google" id="ProtNLM"/>
    </source>
</evidence>
<comment type="caution">
    <text evidence="2">The sequence shown here is derived from an EMBL/GenBank/DDBJ whole genome shotgun (WGS) entry which is preliminary data.</text>
</comment>
<name>A0ABQ8QVM7_FUSEQ</name>
<feature type="compositionally biased region" description="Polar residues" evidence="1">
    <location>
        <begin position="156"/>
        <end position="167"/>
    </location>
</feature>